<name>A0A0C9ZIX6_9AGAM</name>
<sequence length="499" mass="54189">MIIVSDAKQEPSTSSQLQVSAAITAAGAAANAQNPVMQIRETADAVSSHSASGPPQPPPAYSPYPHHYSRSPLTGTPATPAYRRSPFCRFIKAFATAFVLYLLIVVAARSTHQHQYSGPTVGVPNPEDGTVLHRVDAANWAHYESNPTWPTLPRPQLNYPYGAQTTFTLPVDADSLYLIARGAYQHGRVRLRQSDNIESGSVRVDVRAAYYDQRALARVTLCRFNRPDNEHGVGIYTPRMGWTYNYKDQVQFFVTFTFPVALVPGTPLRIKRFDADTSQFSYSAGDLWETMLFDDVVLRTSNSHINITSIALKHGSFTSSNGYIAGHYNASGSLKLATSNGKIKATVCLLNEHDQATELDMQTSNSIIQSELTLSTLSNTGGAFEVSARTSNSPISLRYADAPLDSFLASSAITSNSDACVKMHRTFEGSFELTTSNSSSSLKVRRGDEDPAGRGRQRVVAQHRTGNVTSGTVSWGPGVRGPRGSTSVRSSNGRVSLEV</sequence>
<accession>A0A0C9ZIX6</accession>
<keyword evidence="2" id="KW-0812">Transmembrane</keyword>
<keyword evidence="4" id="KW-1185">Reference proteome</keyword>
<feature type="compositionally biased region" description="Polar residues" evidence="1">
    <location>
        <begin position="464"/>
        <end position="473"/>
    </location>
</feature>
<dbReference type="STRING" id="765257.A0A0C9ZIX6"/>
<gene>
    <name evidence="3" type="ORF">PISMIDRAFT_501124</name>
</gene>
<feature type="compositionally biased region" description="Polar residues" evidence="1">
    <location>
        <begin position="484"/>
        <end position="499"/>
    </location>
</feature>
<dbReference type="OrthoDB" id="5570013at2759"/>
<organism evidence="3 4">
    <name type="scientific">Pisolithus microcarpus 441</name>
    <dbReference type="NCBI Taxonomy" id="765257"/>
    <lineage>
        <taxon>Eukaryota</taxon>
        <taxon>Fungi</taxon>
        <taxon>Dikarya</taxon>
        <taxon>Basidiomycota</taxon>
        <taxon>Agaricomycotina</taxon>
        <taxon>Agaricomycetes</taxon>
        <taxon>Agaricomycetidae</taxon>
        <taxon>Boletales</taxon>
        <taxon>Sclerodermatineae</taxon>
        <taxon>Pisolithaceae</taxon>
        <taxon>Pisolithus</taxon>
    </lineage>
</organism>
<feature type="region of interest" description="Disordered" evidence="1">
    <location>
        <begin position="438"/>
        <end position="499"/>
    </location>
</feature>
<protein>
    <submittedName>
        <fullName evidence="3">Uncharacterized protein</fullName>
    </submittedName>
</protein>
<feature type="region of interest" description="Disordered" evidence="1">
    <location>
        <begin position="41"/>
        <end position="72"/>
    </location>
</feature>
<dbReference type="HOGENOM" id="CLU_037980_1_0_1"/>
<dbReference type="EMBL" id="KN833739">
    <property type="protein sequence ID" value="KIK22447.1"/>
    <property type="molecule type" value="Genomic_DNA"/>
</dbReference>
<reference evidence="3 4" key="1">
    <citation type="submission" date="2014-04" db="EMBL/GenBank/DDBJ databases">
        <authorList>
            <consortium name="DOE Joint Genome Institute"/>
            <person name="Kuo A."/>
            <person name="Kohler A."/>
            <person name="Costa M.D."/>
            <person name="Nagy L.G."/>
            <person name="Floudas D."/>
            <person name="Copeland A."/>
            <person name="Barry K.W."/>
            <person name="Cichocki N."/>
            <person name="Veneault-Fourrey C."/>
            <person name="LaButti K."/>
            <person name="Lindquist E.A."/>
            <person name="Lipzen A."/>
            <person name="Lundell T."/>
            <person name="Morin E."/>
            <person name="Murat C."/>
            <person name="Sun H."/>
            <person name="Tunlid A."/>
            <person name="Henrissat B."/>
            <person name="Grigoriev I.V."/>
            <person name="Hibbett D.S."/>
            <person name="Martin F."/>
            <person name="Nordberg H.P."/>
            <person name="Cantor M.N."/>
            <person name="Hua S.X."/>
        </authorList>
    </citation>
    <scope>NUCLEOTIDE SEQUENCE [LARGE SCALE GENOMIC DNA]</scope>
    <source>
        <strain evidence="3 4">441</strain>
    </source>
</reference>
<dbReference type="Proteomes" id="UP000054018">
    <property type="component" value="Unassembled WGS sequence"/>
</dbReference>
<evidence type="ECO:0000313" key="4">
    <source>
        <dbReference type="Proteomes" id="UP000054018"/>
    </source>
</evidence>
<feature type="transmembrane region" description="Helical" evidence="2">
    <location>
        <begin position="90"/>
        <end position="108"/>
    </location>
</feature>
<feature type="compositionally biased region" description="Low complexity" evidence="1">
    <location>
        <begin position="63"/>
        <end position="72"/>
    </location>
</feature>
<keyword evidence="2" id="KW-0472">Membrane</keyword>
<dbReference type="AlphaFoldDB" id="A0A0C9ZIX6"/>
<proteinExistence type="predicted"/>
<evidence type="ECO:0000256" key="2">
    <source>
        <dbReference type="SAM" id="Phobius"/>
    </source>
</evidence>
<reference evidence="4" key="2">
    <citation type="submission" date="2015-01" db="EMBL/GenBank/DDBJ databases">
        <title>Evolutionary Origins and Diversification of the Mycorrhizal Mutualists.</title>
        <authorList>
            <consortium name="DOE Joint Genome Institute"/>
            <consortium name="Mycorrhizal Genomics Consortium"/>
            <person name="Kohler A."/>
            <person name="Kuo A."/>
            <person name="Nagy L.G."/>
            <person name="Floudas D."/>
            <person name="Copeland A."/>
            <person name="Barry K.W."/>
            <person name="Cichocki N."/>
            <person name="Veneault-Fourrey C."/>
            <person name="LaButti K."/>
            <person name="Lindquist E.A."/>
            <person name="Lipzen A."/>
            <person name="Lundell T."/>
            <person name="Morin E."/>
            <person name="Murat C."/>
            <person name="Riley R."/>
            <person name="Ohm R."/>
            <person name="Sun H."/>
            <person name="Tunlid A."/>
            <person name="Henrissat B."/>
            <person name="Grigoriev I.V."/>
            <person name="Hibbett D.S."/>
            <person name="Martin F."/>
        </authorList>
    </citation>
    <scope>NUCLEOTIDE SEQUENCE [LARGE SCALE GENOMIC DNA]</scope>
    <source>
        <strain evidence="4">441</strain>
    </source>
</reference>
<evidence type="ECO:0000313" key="3">
    <source>
        <dbReference type="EMBL" id="KIK22447.1"/>
    </source>
</evidence>
<evidence type="ECO:0000256" key="1">
    <source>
        <dbReference type="SAM" id="MobiDB-lite"/>
    </source>
</evidence>
<keyword evidence="2" id="KW-1133">Transmembrane helix</keyword>